<accession>A0A7W8HXX7</accession>
<organism evidence="8 9">
    <name type="scientific">Brevundimonas basaltis</name>
    <dbReference type="NCBI Taxonomy" id="472166"/>
    <lineage>
        <taxon>Bacteria</taxon>
        <taxon>Pseudomonadati</taxon>
        <taxon>Pseudomonadota</taxon>
        <taxon>Alphaproteobacteria</taxon>
        <taxon>Caulobacterales</taxon>
        <taxon>Caulobacteraceae</taxon>
        <taxon>Brevundimonas</taxon>
    </lineage>
</organism>
<evidence type="ECO:0000256" key="6">
    <source>
        <dbReference type="ARBA" id="ARBA00023136"/>
    </source>
</evidence>
<dbReference type="GO" id="GO:0005886">
    <property type="term" value="C:plasma membrane"/>
    <property type="evidence" value="ECO:0007669"/>
    <property type="project" value="UniProtKB-SubCell"/>
</dbReference>
<dbReference type="Pfam" id="PF07681">
    <property type="entry name" value="DoxX"/>
    <property type="match status" value="1"/>
</dbReference>
<evidence type="ECO:0000313" key="9">
    <source>
        <dbReference type="Proteomes" id="UP000566663"/>
    </source>
</evidence>
<evidence type="ECO:0000256" key="2">
    <source>
        <dbReference type="ARBA" id="ARBA00006679"/>
    </source>
</evidence>
<proteinExistence type="inferred from homology"/>
<gene>
    <name evidence="8" type="ORF">HNQ67_000476</name>
</gene>
<comment type="subcellular location">
    <subcellularLocation>
        <location evidence="1">Cell membrane</location>
        <topology evidence="1">Multi-pass membrane protein</topology>
    </subcellularLocation>
</comment>
<dbReference type="InterPro" id="IPR032808">
    <property type="entry name" value="DoxX"/>
</dbReference>
<dbReference type="RefSeq" id="WP_183251960.1">
    <property type="nucleotide sequence ID" value="NZ_BAAAFF010000004.1"/>
</dbReference>
<feature type="transmembrane region" description="Helical" evidence="7">
    <location>
        <begin position="77"/>
        <end position="100"/>
    </location>
</feature>
<sequence>MDLFSKLAPHSDKALAGLRIVTGLMFMQHGAQKIFSFPAPAHGPFELFSQMGVGGVLELFGGALIVVGLFTRPVAFVLSGMMAVAYFQFHALTGGVFPMVNQGELAALYCWVFLYLAFAGPGAWAVGHILKRKA</sequence>
<dbReference type="PANTHER" id="PTHR33452:SF4">
    <property type="entry name" value="BLL4328 PROTEIN"/>
    <property type="match status" value="1"/>
</dbReference>
<feature type="transmembrane region" description="Helical" evidence="7">
    <location>
        <begin position="47"/>
        <end position="70"/>
    </location>
</feature>
<dbReference type="EMBL" id="JACHFZ010000001">
    <property type="protein sequence ID" value="MBB5290980.1"/>
    <property type="molecule type" value="Genomic_DNA"/>
</dbReference>
<dbReference type="AlphaFoldDB" id="A0A7W8HXX7"/>
<evidence type="ECO:0000313" key="8">
    <source>
        <dbReference type="EMBL" id="MBB5290980.1"/>
    </source>
</evidence>
<comment type="similarity">
    <text evidence="2">Belongs to the DoxX family.</text>
</comment>
<keyword evidence="4 7" id="KW-0812">Transmembrane</keyword>
<dbReference type="Proteomes" id="UP000566663">
    <property type="component" value="Unassembled WGS sequence"/>
</dbReference>
<protein>
    <submittedName>
        <fullName evidence="8">Putative oxidoreductase</fullName>
    </submittedName>
</protein>
<evidence type="ECO:0000256" key="4">
    <source>
        <dbReference type="ARBA" id="ARBA00022692"/>
    </source>
</evidence>
<dbReference type="InterPro" id="IPR051907">
    <property type="entry name" value="DoxX-like_oxidoreductase"/>
</dbReference>
<feature type="transmembrane region" description="Helical" evidence="7">
    <location>
        <begin position="106"/>
        <end position="130"/>
    </location>
</feature>
<keyword evidence="9" id="KW-1185">Reference proteome</keyword>
<evidence type="ECO:0000256" key="7">
    <source>
        <dbReference type="SAM" id="Phobius"/>
    </source>
</evidence>
<keyword evidence="5 7" id="KW-1133">Transmembrane helix</keyword>
<evidence type="ECO:0000256" key="1">
    <source>
        <dbReference type="ARBA" id="ARBA00004651"/>
    </source>
</evidence>
<evidence type="ECO:0000256" key="3">
    <source>
        <dbReference type="ARBA" id="ARBA00022475"/>
    </source>
</evidence>
<dbReference type="PANTHER" id="PTHR33452">
    <property type="entry name" value="OXIDOREDUCTASE CATD-RELATED"/>
    <property type="match status" value="1"/>
</dbReference>
<comment type="caution">
    <text evidence="8">The sequence shown here is derived from an EMBL/GenBank/DDBJ whole genome shotgun (WGS) entry which is preliminary data.</text>
</comment>
<reference evidence="8 9" key="1">
    <citation type="submission" date="2020-08" db="EMBL/GenBank/DDBJ databases">
        <title>Genomic Encyclopedia of Type Strains, Phase IV (KMG-IV): sequencing the most valuable type-strain genomes for metagenomic binning, comparative biology and taxonomic classification.</title>
        <authorList>
            <person name="Goeker M."/>
        </authorList>
    </citation>
    <scope>NUCLEOTIDE SEQUENCE [LARGE SCALE GENOMIC DNA]</scope>
    <source>
        <strain evidence="8 9">DSM 25335</strain>
    </source>
</reference>
<evidence type="ECO:0000256" key="5">
    <source>
        <dbReference type="ARBA" id="ARBA00022989"/>
    </source>
</evidence>
<keyword evidence="3" id="KW-1003">Cell membrane</keyword>
<name>A0A7W8HXX7_9CAUL</name>
<keyword evidence="6 7" id="KW-0472">Membrane</keyword>